<dbReference type="Proteomes" id="UP000014809">
    <property type="component" value="Chromosome"/>
</dbReference>
<dbReference type="GO" id="GO:0016887">
    <property type="term" value="F:ATP hydrolysis activity"/>
    <property type="evidence" value="ECO:0007669"/>
    <property type="project" value="InterPro"/>
</dbReference>
<evidence type="ECO:0000313" key="6">
    <source>
        <dbReference type="EMBL" id="AGP30944.1"/>
    </source>
</evidence>
<dbReference type="InterPro" id="IPR017871">
    <property type="entry name" value="ABC_transporter-like_CS"/>
</dbReference>
<dbReference type="GO" id="GO:0005524">
    <property type="term" value="F:ATP binding"/>
    <property type="evidence" value="ECO:0007669"/>
    <property type="project" value="UniProtKB-KW"/>
</dbReference>
<dbReference type="GO" id="GO:0042626">
    <property type="term" value="F:ATPase-coupled transmembrane transporter activity"/>
    <property type="evidence" value="ECO:0007669"/>
    <property type="project" value="TreeGrafter"/>
</dbReference>
<dbReference type="PATRIC" id="fig|1200352.3.peg.1320"/>
<dbReference type="KEGG" id="cter:A606_06485"/>
<dbReference type="Gene3D" id="3.40.50.300">
    <property type="entry name" value="P-loop containing nucleotide triphosphate hydrolases"/>
    <property type="match status" value="1"/>
</dbReference>
<evidence type="ECO:0000313" key="7">
    <source>
        <dbReference type="Proteomes" id="UP000014809"/>
    </source>
</evidence>
<dbReference type="InterPro" id="IPR003593">
    <property type="entry name" value="AAA+_ATPase"/>
</dbReference>
<dbReference type="PANTHER" id="PTHR43553">
    <property type="entry name" value="HEAVY METAL TRANSPORTER"/>
    <property type="match status" value="1"/>
</dbReference>
<evidence type="ECO:0000256" key="2">
    <source>
        <dbReference type="ARBA" id="ARBA00022448"/>
    </source>
</evidence>
<comment type="similarity">
    <text evidence="1">Belongs to the ABC transporter superfamily.</text>
</comment>
<dbReference type="InterPro" id="IPR027417">
    <property type="entry name" value="P-loop_NTPase"/>
</dbReference>
<dbReference type="PANTHER" id="PTHR43553:SF24">
    <property type="entry name" value="ENERGY-COUPLING FACTOR TRANSPORTER ATP-BINDING PROTEIN ECFA1"/>
    <property type="match status" value="1"/>
</dbReference>
<gene>
    <name evidence="6" type="ORF">A606_06485</name>
</gene>
<accession>S4XEG8</accession>
<evidence type="ECO:0000256" key="1">
    <source>
        <dbReference type="ARBA" id="ARBA00005417"/>
    </source>
</evidence>
<dbReference type="SMART" id="SM00382">
    <property type="entry name" value="AAA"/>
    <property type="match status" value="1"/>
</dbReference>
<dbReference type="GO" id="GO:0043190">
    <property type="term" value="C:ATP-binding cassette (ABC) transporter complex"/>
    <property type="evidence" value="ECO:0007669"/>
    <property type="project" value="TreeGrafter"/>
</dbReference>
<evidence type="ECO:0000256" key="4">
    <source>
        <dbReference type="ARBA" id="ARBA00022840"/>
    </source>
</evidence>
<organism evidence="6 7">
    <name type="scientific">Corynebacterium terpenotabidum Y-11</name>
    <dbReference type="NCBI Taxonomy" id="1200352"/>
    <lineage>
        <taxon>Bacteria</taxon>
        <taxon>Bacillati</taxon>
        <taxon>Actinomycetota</taxon>
        <taxon>Actinomycetes</taxon>
        <taxon>Mycobacteriales</taxon>
        <taxon>Corynebacteriaceae</taxon>
        <taxon>Corynebacterium</taxon>
    </lineage>
</organism>
<keyword evidence="3" id="KW-0547">Nucleotide-binding</keyword>
<keyword evidence="2" id="KW-0813">Transport</keyword>
<dbReference type="InterPro" id="IPR003439">
    <property type="entry name" value="ABC_transporter-like_ATP-bd"/>
</dbReference>
<protein>
    <submittedName>
        <fullName evidence="6">Biotin ABC transport system ATP-binding protein</fullName>
    </submittedName>
</protein>
<dbReference type="HOGENOM" id="CLU_000604_1_22_11"/>
<dbReference type="AlphaFoldDB" id="S4XEG8"/>
<reference evidence="6 7" key="1">
    <citation type="submission" date="2012-06" db="EMBL/GenBank/DDBJ databases">
        <title>Complete genome sequence of Corynebacterium terpenotabidum Y-11 (=DSM 44721).</title>
        <authorList>
            <person name="Ruckert C."/>
            <person name="Albersmeier A."/>
            <person name="Al-Dilaimi A."/>
            <person name="Szczepanowski R."/>
            <person name="Kalinowski J."/>
        </authorList>
    </citation>
    <scope>NUCLEOTIDE SEQUENCE [LARGE SCALE GENOMIC DNA]</scope>
    <source>
        <strain evidence="6 7">Y-11</strain>
    </source>
</reference>
<dbReference type="OrthoDB" id="9806471at2"/>
<dbReference type="RefSeq" id="WP_020441305.1">
    <property type="nucleotide sequence ID" value="NC_021663.1"/>
</dbReference>
<evidence type="ECO:0000256" key="3">
    <source>
        <dbReference type="ARBA" id="ARBA00022741"/>
    </source>
</evidence>
<proteinExistence type="inferred from homology"/>
<dbReference type="PROSITE" id="PS50893">
    <property type="entry name" value="ABC_TRANSPORTER_2"/>
    <property type="match status" value="1"/>
</dbReference>
<keyword evidence="7" id="KW-1185">Reference proteome</keyword>
<dbReference type="CDD" id="cd03225">
    <property type="entry name" value="ABC_cobalt_CbiO_domain1"/>
    <property type="match status" value="1"/>
</dbReference>
<dbReference type="eggNOG" id="COG1122">
    <property type="taxonomic scope" value="Bacteria"/>
</dbReference>
<name>S4XEG8_9CORY</name>
<dbReference type="PROSITE" id="PS00211">
    <property type="entry name" value="ABC_TRANSPORTER_1"/>
    <property type="match status" value="1"/>
</dbReference>
<dbReference type="Pfam" id="PF00005">
    <property type="entry name" value="ABC_tran"/>
    <property type="match status" value="1"/>
</dbReference>
<dbReference type="STRING" id="1200352.A606_06485"/>
<dbReference type="InterPro" id="IPR015856">
    <property type="entry name" value="ABC_transpr_CbiO/EcfA_su"/>
</dbReference>
<dbReference type="EMBL" id="CP003696">
    <property type="protein sequence ID" value="AGP30944.1"/>
    <property type="molecule type" value="Genomic_DNA"/>
</dbReference>
<feature type="domain" description="ABC transporter" evidence="5">
    <location>
        <begin position="12"/>
        <end position="238"/>
    </location>
</feature>
<dbReference type="SUPFAM" id="SSF52540">
    <property type="entry name" value="P-loop containing nucleoside triphosphate hydrolases"/>
    <property type="match status" value="1"/>
</dbReference>
<keyword evidence="4 6" id="KW-0067">ATP-binding</keyword>
<evidence type="ECO:0000259" key="5">
    <source>
        <dbReference type="PROSITE" id="PS50893"/>
    </source>
</evidence>
<dbReference type="InterPro" id="IPR050095">
    <property type="entry name" value="ECF_ABC_transporter_ATP-bd"/>
</dbReference>
<sequence length="244" mass="26138">MTGPAPTLTSPVTFSEAGVTVDGSVLLHPVTCVLAERRISIIGANGSGKSTFIRMINGLTTATTGTVTVDGLNVAKKGRQVRQRVGFLFSDPDNQIIMPTVAEDIGFSLRGTGLTREQKAEAVRTALSGVGLTGKEEQSPHLLSGGEKQMLALASVTALDPAVIVADEPTGLLDLVNRNRLRRRFDTLPQQLIVVTHDLELAADAERTLCIDEGRIIDDGDPAQVISAYTERMDRRAAEEVNHR</sequence>